<protein>
    <submittedName>
        <fullName evidence="1">XRE family transcriptional regulator</fullName>
    </submittedName>
</protein>
<dbReference type="InterPro" id="IPR001387">
    <property type="entry name" value="Cro/C1-type_HTH"/>
</dbReference>
<proteinExistence type="predicted"/>
<organism evidence="1 2">
    <name type="scientific">Paracidobacterium acidisoli</name>
    <dbReference type="NCBI Taxonomy" id="2303751"/>
    <lineage>
        <taxon>Bacteria</taxon>
        <taxon>Pseudomonadati</taxon>
        <taxon>Acidobacteriota</taxon>
        <taxon>Terriglobia</taxon>
        <taxon>Terriglobales</taxon>
        <taxon>Acidobacteriaceae</taxon>
        <taxon>Paracidobacterium</taxon>
    </lineage>
</organism>
<gene>
    <name evidence="1" type="ORF">D0Y96_13145</name>
</gene>
<dbReference type="GO" id="GO:0003677">
    <property type="term" value="F:DNA binding"/>
    <property type="evidence" value="ECO:0007669"/>
    <property type="project" value="InterPro"/>
</dbReference>
<dbReference type="CDD" id="cd00093">
    <property type="entry name" value="HTH_XRE"/>
    <property type="match status" value="1"/>
</dbReference>
<dbReference type="Proteomes" id="UP000264702">
    <property type="component" value="Unassembled WGS sequence"/>
</dbReference>
<evidence type="ECO:0000313" key="1">
    <source>
        <dbReference type="EMBL" id="RFU16559.1"/>
    </source>
</evidence>
<dbReference type="Gene3D" id="1.10.260.40">
    <property type="entry name" value="lambda repressor-like DNA-binding domains"/>
    <property type="match status" value="1"/>
</dbReference>
<dbReference type="InterPro" id="IPR010982">
    <property type="entry name" value="Lambda_DNA-bd_dom_sf"/>
</dbReference>
<sequence length="48" mass="5456">MTQHEVSAAMGRSPNFMTKCESGDRSIDVMELLELATIYKKPVSHFLR</sequence>
<dbReference type="EMBL" id="QVQT01000004">
    <property type="protein sequence ID" value="RFU16559.1"/>
    <property type="molecule type" value="Genomic_DNA"/>
</dbReference>
<accession>A0A372IP80</accession>
<dbReference type="AlphaFoldDB" id="A0A372IP80"/>
<comment type="caution">
    <text evidence="1">The sequence shown here is derived from an EMBL/GenBank/DDBJ whole genome shotgun (WGS) entry which is preliminary data.</text>
</comment>
<dbReference type="SUPFAM" id="SSF47413">
    <property type="entry name" value="lambda repressor-like DNA-binding domains"/>
    <property type="match status" value="1"/>
</dbReference>
<dbReference type="OrthoDB" id="9803379at2"/>
<evidence type="ECO:0000313" key="2">
    <source>
        <dbReference type="Proteomes" id="UP000264702"/>
    </source>
</evidence>
<keyword evidence="2" id="KW-1185">Reference proteome</keyword>
<reference evidence="1 2" key="1">
    <citation type="submission" date="2018-08" db="EMBL/GenBank/DDBJ databases">
        <title>Acidipila sp. 4G-K13, an acidobacterium isolated from forest soil.</title>
        <authorList>
            <person name="Gao Z.-H."/>
            <person name="Qiu L.-H."/>
        </authorList>
    </citation>
    <scope>NUCLEOTIDE SEQUENCE [LARGE SCALE GENOMIC DNA]</scope>
    <source>
        <strain evidence="1 2">4G-K13</strain>
    </source>
</reference>
<name>A0A372IP80_9BACT</name>